<evidence type="ECO:0008006" key="4">
    <source>
        <dbReference type="Google" id="ProtNLM"/>
    </source>
</evidence>
<dbReference type="AlphaFoldDB" id="A0A9P4I6Y5"/>
<dbReference type="PANTHER" id="PTHR28037:SF1">
    <property type="entry name" value="ALCOHOL O-ACETYLTRANSFERASE 1-RELATED"/>
    <property type="match status" value="1"/>
</dbReference>
<dbReference type="InterPro" id="IPR052058">
    <property type="entry name" value="Alcohol_O-acetyltransferase"/>
</dbReference>
<evidence type="ECO:0000313" key="3">
    <source>
        <dbReference type="Proteomes" id="UP000799772"/>
    </source>
</evidence>
<organism evidence="2 3">
    <name type="scientific">Rhizodiscina lignyota</name>
    <dbReference type="NCBI Taxonomy" id="1504668"/>
    <lineage>
        <taxon>Eukaryota</taxon>
        <taxon>Fungi</taxon>
        <taxon>Dikarya</taxon>
        <taxon>Ascomycota</taxon>
        <taxon>Pezizomycotina</taxon>
        <taxon>Dothideomycetes</taxon>
        <taxon>Pleosporomycetidae</taxon>
        <taxon>Aulographales</taxon>
        <taxon>Rhizodiscinaceae</taxon>
        <taxon>Rhizodiscina</taxon>
    </lineage>
</organism>
<dbReference type="Proteomes" id="UP000799772">
    <property type="component" value="Unassembled WGS sequence"/>
</dbReference>
<sequence length="572" mass="65617">MATEATQAHWLSRYAKNYYRWRTDVDEEGRTTFKRPHGLVENFFSYDGTDREGRADISFGLTLDLKHQRLTYAQLRLKVLLAWASLRLQHVLLMSRVVEEGPEKQRSFVIGVPENVNQVVREAKQNLSFLEERGTAVDLNDFYHHCANTARVLDASKCLSRLFVLPWEQRGEGEATLKLVLTVGHEISDGMSTYHWMSHFIRLLNTKKYQLLENLKKHCMHTEIESRLPVAQEDLYPQIPGSKARQRWFWAIARILRHVRRPLPAGFENPLQNEQRTFPTLEPKYSDVLDYSEERRPPLKTGHCLIQLPPSAFQNLREITRNAGGTVGAACFALVALAMMELEEERHPNVSLAERKPMIISFPLNPKPYFGYNKPSESCMLSFGSSFTLPFLSSELDKVGRFRLLLKQCQRKLGMYQKRIRSPSEKLSLAAYSPSRLLASGYIAQLDGGWNMKRPNGLRRSPFNPQGDYPSSKDPSWSTNGVSSVGSLKHFFDDKAHSVPVQERSWDLEARWKNSRSGVRAREGEFLVGSMTLPYGLIFSVSYDASIMDEEWVGKWKEKMETLLLPESGARL</sequence>
<evidence type="ECO:0000313" key="2">
    <source>
        <dbReference type="EMBL" id="KAF2096291.1"/>
    </source>
</evidence>
<dbReference type="EMBL" id="ML978130">
    <property type="protein sequence ID" value="KAF2096291.1"/>
    <property type="molecule type" value="Genomic_DNA"/>
</dbReference>
<dbReference type="OrthoDB" id="3355480at2759"/>
<evidence type="ECO:0000256" key="1">
    <source>
        <dbReference type="SAM" id="MobiDB-lite"/>
    </source>
</evidence>
<protein>
    <recommendedName>
        <fullName evidence="4">Condensation domain-containing protein</fullName>
    </recommendedName>
</protein>
<feature type="region of interest" description="Disordered" evidence="1">
    <location>
        <begin position="455"/>
        <end position="480"/>
    </location>
</feature>
<dbReference type="PANTHER" id="PTHR28037">
    <property type="entry name" value="ALCOHOL O-ACETYLTRANSFERASE 1-RELATED"/>
    <property type="match status" value="1"/>
</dbReference>
<keyword evidence="3" id="KW-1185">Reference proteome</keyword>
<dbReference type="InterPro" id="IPR023213">
    <property type="entry name" value="CAT-like_dom_sf"/>
</dbReference>
<gene>
    <name evidence="2" type="ORF">NA57DRAFT_79057</name>
</gene>
<accession>A0A9P4I6Y5</accession>
<comment type="caution">
    <text evidence="2">The sequence shown here is derived from an EMBL/GenBank/DDBJ whole genome shotgun (WGS) entry which is preliminary data.</text>
</comment>
<proteinExistence type="predicted"/>
<reference evidence="2" key="1">
    <citation type="journal article" date="2020" name="Stud. Mycol.">
        <title>101 Dothideomycetes genomes: a test case for predicting lifestyles and emergence of pathogens.</title>
        <authorList>
            <person name="Haridas S."/>
            <person name="Albert R."/>
            <person name="Binder M."/>
            <person name="Bloem J."/>
            <person name="Labutti K."/>
            <person name="Salamov A."/>
            <person name="Andreopoulos B."/>
            <person name="Baker S."/>
            <person name="Barry K."/>
            <person name="Bills G."/>
            <person name="Bluhm B."/>
            <person name="Cannon C."/>
            <person name="Castanera R."/>
            <person name="Culley D."/>
            <person name="Daum C."/>
            <person name="Ezra D."/>
            <person name="Gonzalez J."/>
            <person name="Henrissat B."/>
            <person name="Kuo A."/>
            <person name="Liang C."/>
            <person name="Lipzen A."/>
            <person name="Lutzoni F."/>
            <person name="Magnuson J."/>
            <person name="Mondo S."/>
            <person name="Nolan M."/>
            <person name="Ohm R."/>
            <person name="Pangilinan J."/>
            <person name="Park H.-J."/>
            <person name="Ramirez L."/>
            <person name="Alfaro M."/>
            <person name="Sun H."/>
            <person name="Tritt A."/>
            <person name="Yoshinaga Y."/>
            <person name="Zwiers L.-H."/>
            <person name="Turgeon B."/>
            <person name="Goodwin S."/>
            <person name="Spatafora J."/>
            <person name="Crous P."/>
            <person name="Grigoriev I."/>
        </authorList>
    </citation>
    <scope>NUCLEOTIDE SEQUENCE</scope>
    <source>
        <strain evidence="2">CBS 133067</strain>
    </source>
</reference>
<dbReference type="Gene3D" id="3.30.559.10">
    <property type="entry name" value="Chloramphenicol acetyltransferase-like domain"/>
    <property type="match status" value="1"/>
</dbReference>
<name>A0A9P4I6Y5_9PEZI</name>